<proteinExistence type="predicted"/>
<evidence type="ECO:0000313" key="1">
    <source>
        <dbReference type="EMBL" id="CAI9974403.1"/>
    </source>
</evidence>
<reference evidence="2 3" key="2">
    <citation type="submission" date="2024-07" db="EMBL/GenBank/DDBJ databases">
        <authorList>
            <person name="Akdeniz Z."/>
        </authorList>
    </citation>
    <scope>NUCLEOTIDE SEQUENCE [LARGE SCALE GENOMIC DNA]</scope>
</reference>
<accession>A0AA86RIX6</accession>
<gene>
    <name evidence="1" type="ORF">HINF_LOCUS62048</name>
    <name evidence="2" type="ORF">HINF_LOCUS69700</name>
</gene>
<sequence length="143" mass="16507">MITTLPCLQGRCYFAYKGVGQLTYNGVLHDGTLLQASDKQHSFQPRFLTINHSNSTFSKDIFLLIRELPISTPLQANRLLPYKQGYVVYQINRDQYTQSVNEVKVGKNRDQFSDRSGFPVLAPEKRRKRANIFYQTDPGFLEK</sequence>
<dbReference type="EMBL" id="CATOUU010001145">
    <property type="protein sequence ID" value="CAI9974403.1"/>
    <property type="molecule type" value="Genomic_DNA"/>
</dbReference>
<evidence type="ECO:0000313" key="3">
    <source>
        <dbReference type="Proteomes" id="UP001642409"/>
    </source>
</evidence>
<dbReference type="Proteomes" id="UP001642409">
    <property type="component" value="Unassembled WGS sequence"/>
</dbReference>
<comment type="caution">
    <text evidence="1">The sequence shown here is derived from an EMBL/GenBank/DDBJ whole genome shotgun (WGS) entry which is preliminary data.</text>
</comment>
<protein>
    <submittedName>
        <fullName evidence="2">Hypothetical_protein</fullName>
    </submittedName>
</protein>
<evidence type="ECO:0000313" key="2">
    <source>
        <dbReference type="EMBL" id="CAL6098636.1"/>
    </source>
</evidence>
<dbReference type="EMBL" id="CAXDID020000511">
    <property type="protein sequence ID" value="CAL6098636.1"/>
    <property type="molecule type" value="Genomic_DNA"/>
</dbReference>
<reference evidence="1" key="1">
    <citation type="submission" date="2023-06" db="EMBL/GenBank/DDBJ databases">
        <authorList>
            <person name="Kurt Z."/>
        </authorList>
    </citation>
    <scope>NUCLEOTIDE SEQUENCE</scope>
</reference>
<organism evidence="1">
    <name type="scientific">Hexamita inflata</name>
    <dbReference type="NCBI Taxonomy" id="28002"/>
    <lineage>
        <taxon>Eukaryota</taxon>
        <taxon>Metamonada</taxon>
        <taxon>Diplomonadida</taxon>
        <taxon>Hexamitidae</taxon>
        <taxon>Hexamitinae</taxon>
        <taxon>Hexamita</taxon>
    </lineage>
</organism>
<keyword evidence="3" id="KW-1185">Reference proteome</keyword>
<dbReference type="AlphaFoldDB" id="A0AA86RIX6"/>
<name>A0AA86RIX6_9EUKA</name>